<protein>
    <submittedName>
        <fullName evidence="1">Uncharacterized protein</fullName>
    </submittedName>
</protein>
<gene>
    <name evidence="1" type="ordered locus">TEQUI_0818</name>
</gene>
<organism evidence="1 2">
    <name type="scientific">Taylorella equigenitalis (strain MCE9)</name>
    <dbReference type="NCBI Taxonomy" id="937774"/>
    <lineage>
        <taxon>Bacteria</taxon>
        <taxon>Pseudomonadati</taxon>
        <taxon>Pseudomonadota</taxon>
        <taxon>Betaproteobacteria</taxon>
        <taxon>Burkholderiales</taxon>
        <taxon>Alcaligenaceae</taxon>
        <taxon>Taylorella</taxon>
    </lineage>
</organism>
<evidence type="ECO:0000313" key="2">
    <source>
        <dbReference type="Proteomes" id="UP000007472"/>
    </source>
</evidence>
<reference evidence="1 2" key="1">
    <citation type="journal article" date="2011" name="J. Bacteriol.">
        <title>Genome sequence of Taylorella equigenitalis MCE9, the causative agent of contagious equine metritis.</title>
        <authorList>
            <person name="Hebert L."/>
            <person name="Moumen B."/>
            <person name="Duquesne F."/>
            <person name="Breuil M.F."/>
            <person name="Laugier C."/>
            <person name="Batto J.M."/>
            <person name="Renault P."/>
            <person name="Petry S."/>
        </authorList>
    </citation>
    <scope>NUCLEOTIDE SEQUENCE [LARGE SCALE GENOMIC DNA]</scope>
    <source>
        <strain evidence="1 2">MCE9</strain>
    </source>
</reference>
<dbReference type="KEGG" id="teq:TEQUI_0818"/>
<proteinExistence type="predicted"/>
<dbReference type="Proteomes" id="UP000007472">
    <property type="component" value="Chromosome"/>
</dbReference>
<sequence length="42" mass="4995">MIPDNFEKLVVSMDEFKIPSNEGIKHIPAWELDIYLEENFKN</sequence>
<evidence type="ECO:0000313" key="1">
    <source>
        <dbReference type="EMBL" id="ADU91756.1"/>
    </source>
</evidence>
<dbReference type="EMBL" id="CP002456">
    <property type="protein sequence ID" value="ADU91756.1"/>
    <property type="molecule type" value="Genomic_DNA"/>
</dbReference>
<name>A0A654KIN5_TAYEM</name>
<accession>A0A654KIN5</accession>
<dbReference type="AlphaFoldDB" id="A0A654KIN5"/>